<evidence type="ECO:0000256" key="5">
    <source>
        <dbReference type="ARBA" id="ARBA00023136"/>
    </source>
</evidence>
<sequence>MERALDLLNLAFPFIHATIFLIGASSYISLILAALFRTPQPLKTYSIMIKFGTFNDLIAVCCDFFTMQRLLVIPGNLLYLSLGFCSLISPRSCFLAYCMQLCTLIYSMYVMTASFAYRINAPVGHSGMTPHLIFTILFIIFTPGPLYTIILTIRHKVSEYA</sequence>
<keyword evidence="8" id="KW-1185">Reference proteome</keyword>
<evidence type="ECO:0008006" key="9">
    <source>
        <dbReference type="Google" id="ProtNLM"/>
    </source>
</evidence>
<dbReference type="EMBL" id="BTRK01000002">
    <property type="protein sequence ID" value="GMR35582.1"/>
    <property type="molecule type" value="Genomic_DNA"/>
</dbReference>
<evidence type="ECO:0000256" key="3">
    <source>
        <dbReference type="ARBA" id="ARBA00022692"/>
    </source>
</evidence>
<dbReference type="AlphaFoldDB" id="A0AAN5CA93"/>
<dbReference type="PANTHER" id="PTHR22945:SF40">
    <property type="entry name" value="SERPENTINE RECEPTOR, CLASS D (DELTA)-RELATED"/>
    <property type="match status" value="1"/>
</dbReference>
<accession>A0AAN5CA93</accession>
<evidence type="ECO:0000256" key="4">
    <source>
        <dbReference type="ARBA" id="ARBA00022989"/>
    </source>
</evidence>
<dbReference type="Proteomes" id="UP001328107">
    <property type="component" value="Unassembled WGS sequence"/>
</dbReference>
<dbReference type="Pfam" id="PF10317">
    <property type="entry name" value="7TM_GPCR_Srd"/>
    <property type="match status" value="1"/>
</dbReference>
<feature type="transmembrane region" description="Helical" evidence="6">
    <location>
        <begin position="131"/>
        <end position="153"/>
    </location>
</feature>
<keyword evidence="4 6" id="KW-1133">Transmembrane helix</keyword>
<comment type="subcellular location">
    <subcellularLocation>
        <location evidence="1">Membrane</location>
        <topology evidence="1">Multi-pass membrane protein</topology>
    </subcellularLocation>
</comment>
<evidence type="ECO:0000313" key="8">
    <source>
        <dbReference type="Proteomes" id="UP001328107"/>
    </source>
</evidence>
<feature type="transmembrane region" description="Helical" evidence="6">
    <location>
        <begin position="12"/>
        <end position="36"/>
    </location>
</feature>
<evidence type="ECO:0000256" key="6">
    <source>
        <dbReference type="SAM" id="Phobius"/>
    </source>
</evidence>
<evidence type="ECO:0000256" key="2">
    <source>
        <dbReference type="ARBA" id="ARBA00009166"/>
    </source>
</evidence>
<feature type="transmembrane region" description="Helical" evidence="6">
    <location>
        <begin position="57"/>
        <end position="82"/>
    </location>
</feature>
<dbReference type="GO" id="GO:0016020">
    <property type="term" value="C:membrane"/>
    <property type="evidence" value="ECO:0007669"/>
    <property type="project" value="UniProtKB-SubCell"/>
</dbReference>
<reference evidence="8" key="1">
    <citation type="submission" date="2022-10" db="EMBL/GenBank/DDBJ databases">
        <title>Genome assembly of Pristionchus species.</title>
        <authorList>
            <person name="Yoshida K."/>
            <person name="Sommer R.J."/>
        </authorList>
    </citation>
    <scope>NUCLEOTIDE SEQUENCE [LARGE SCALE GENOMIC DNA]</scope>
    <source>
        <strain evidence="8">RS5460</strain>
    </source>
</reference>
<evidence type="ECO:0000313" key="7">
    <source>
        <dbReference type="EMBL" id="GMR35582.1"/>
    </source>
</evidence>
<dbReference type="InterPro" id="IPR050920">
    <property type="entry name" value="Nematode_rcpt-like_delta"/>
</dbReference>
<feature type="transmembrane region" description="Helical" evidence="6">
    <location>
        <begin position="94"/>
        <end position="119"/>
    </location>
</feature>
<keyword evidence="5 6" id="KW-0472">Membrane</keyword>
<dbReference type="PANTHER" id="PTHR22945">
    <property type="entry name" value="SERPENTINE RECEPTOR, CLASS D DELTA"/>
    <property type="match status" value="1"/>
</dbReference>
<dbReference type="InterPro" id="IPR019421">
    <property type="entry name" value="7TM_GPCR_serpentine_rcpt_Srd"/>
</dbReference>
<comment type="similarity">
    <text evidence="2">Belongs to the nematode receptor-like protein srd family.</text>
</comment>
<protein>
    <recommendedName>
        <fullName evidence="9">G protein-coupled receptor</fullName>
    </recommendedName>
</protein>
<comment type="caution">
    <text evidence="7">The sequence shown here is derived from an EMBL/GenBank/DDBJ whole genome shotgun (WGS) entry which is preliminary data.</text>
</comment>
<proteinExistence type="inferred from homology"/>
<keyword evidence="3 6" id="KW-0812">Transmembrane</keyword>
<name>A0AAN5CA93_9BILA</name>
<gene>
    <name evidence="7" type="ORF">PMAYCL1PPCAC_05777</name>
</gene>
<evidence type="ECO:0000256" key="1">
    <source>
        <dbReference type="ARBA" id="ARBA00004141"/>
    </source>
</evidence>
<organism evidence="7 8">
    <name type="scientific">Pristionchus mayeri</name>
    <dbReference type="NCBI Taxonomy" id="1317129"/>
    <lineage>
        <taxon>Eukaryota</taxon>
        <taxon>Metazoa</taxon>
        <taxon>Ecdysozoa</taxon>
        <taxon>Nematoda</taxon>
        <taxon>Chromadorea</taxon>
        <taxon>Rhabditida</taxon>
        <taxon>Rhabditina</taxon>
        <taxon>Diplogasteromorpha</taxon>
        <taxon>Diplogasteroidea</taxon>
        <taxon>Neodiplogasteridae</taxon>
        <taxon>Pristionchus</taxon>
    </lineage>
</organism>